<evidence type="ECO:0000313" key="2">
    <source>
        <dbReference type="Proteomes" id="UP000004088"/>
    </source>
</evidence>
<keyword evidence="2" id="KW-1185">Reference proteome</keyword>
<evidence type="ECO:0000313" key="1">
    <source>
        <dbReference type="EMBL" id="EGC17980.1"/>
    </source>
</evidence>
<reference evidence="1 2" key="1">
    <citation type="submission" date="2011-01" db="EMBL/GenBank/DDBJ databases">
        <authorList>
            <person name="Muzny D."/>
            <person name="Qin X."/>
            <person name="Deng J."/>
            <person name="Jiang H."/>
            <person name="Liu Y."/>
            <person name="Qu J."/>
            <person name="Song X.-Z."/>
            <person name="Zhang L."/>
            <person name="Thornton R."/>
            <person name="Coyle M."/>
            <person name="Francisco L."/>
            <person name="Jackson L."/>
            <person name="Javaid M."/>
            <person name="Korchina V."/>
            <person name="Kovar C."/>
            <person name="Mata R."/>
            <person name="Mathew T."/>
            <person name="Ngo R."/>
            <person name="Nguyen L."/>
            <person name="Nguyen N."/>
            <person name="Okwuonu G."/>
            <person name="Ongeri F."/>
            <person name="Pham C."/>
            <person name="Simmons D."/>
            <person name="Wilczek-Boney K."/>
            <person name="Hale W."/>
            <person name="Jakkamsetti A."/>
            <person name="Pham P."/>
            <person name="Ruth R."/>
            <person name="San Lucas F."/>
            <person name="Warren J."/>
            <person name="Zhang J."/>
            <person name="Zhao Z."/>
            <person name="Zhou C."/>
            <person name="Zhu D."/>
            <person name="Lee S."/>
            <person name="Bess C."/>
            <person name="Blankenburg K."/>
            <person name="Forbes L."/>
            <person name="Fu Q."/>
            <person name="Gubbala S."/>
            <person name="Hirani K."/>
            <person name="Jayaseelan J.C."/>
            <person name="Lara F."/>
            <person name="Munidasa M."/>
            <person name="Palculict T."/>
            <person name="Patil S."/>
            <person name="Pu L.-L."/>
            <person name="Saada N."/>
            <person name="Tang L."/>
            <person name="Weissenberger G."/>
            <person name="Zhu Y."/>
            <person name="Hemphill L."/>
            <person name="Shang Y."/>
            <person name="Youmans B."/>
            <person name="Ayvaz T."/>
            <person name="Ross M."/>
            <person name="Santibanez J."/>
            <person name="Aqrawi P."/>
            <person name="Gross S."/>
            <person name="Joshi V."/>
            <person name="Fowler G."/>
            <person name="Nazareth L."/>
            <person name="Reid J."/>
            <person name="Worley K."/>
            <person name="Petrosino J."/>
            <person name="Highlander S."/>
            <person name="Gibbs R."/>
        </authorList>
    </citation>
    <scope>NUCLEOTIDE SEQUENCE [LARGE SCALE GENOMIC DNA]</scope>
    <source>
        <strain evidence="1 2">ATCC 33394</strain>
    </source>
</reference>
<dbReference type="HOGENOM" id="CLU_3008248_0_0_4"/>
<comment type="caution">
    <text evidence="1">The sequence shown here is derived from an EMBL/GenBank/DDBJ whole genome shotgun (WGS) entry which is preliminary data.</text>
</comment>
<protein>
    <submittedName>
        <fullName evidence="1">Uncharacterized protein</fullName>
    </submittedName>
</protein>
<dbReference type="Proteomes" id="UP000004088">
    <property type="component" value="Unassembled WGS sequence"/>
</dbReference>
<organism evidence="1 2">
    <name type="scientific">Kingella denitrificans ATCC 33394</name>
    <dbReference type="NCBI Taxonomy" id="888741"/>
    <lineage>
        <taxon>Bacteria</taxon>
        <taxon>Pseudomonadati</taxon>
        <taxon>Pseudomonadota</taxon>
        <taxon>Betaproteobacteria</taxon>
        <taxon>Neisseriales</taxon>
        <taxon>Neisseriaceae</taxon>
        <taxon>Kingella</taxon>
    </lineage>
</organism>
<accession>F0EXE9</accession>
<proteinExistence type="predicted"/>
<gene>
    <name evidence="1" type="ORF">HMPREF9098_0533</name>
</gene>
<name>F0EXE9_9NEIS</name>
<dbReference type="EMBL" id="AEWV01000008">
    <property type="protein sequence ID" value="EGC17980.1"/>
    <property type="molecule type" value="Genomic_DNA"/>
</dbReference>
<dbReference type="AlphaFoldDB" id="F0EXE9"/>
<sequence length="56" mass="6427">MCRLLSDGKKQPALYKPFCFRYNFAVLKKAIGCRLLFRACGGRQVGMAAQRHETFE</sequence>